<dbReference type="SUPFAM" id="SSF54427">
    <property type="entry name" value="NTF2-like"/>
    <property type="match status" value="1"/>
</dbReference>
<dbReference type="Proteomes" id="UP000192536">
    <property type="component" value="Unassembled WGS sequence"/>
</dbReference>
<dbReference type="InterPro" id="IPR027843">
    <property type="entry name" value="DUF4440"/>
</dbReference>
<dbReference type="AlphaFoldDB" id="A0A1X0WJ41"/>
<dbReference type="Gene3D" id="3.10.450.50">
    <property type="match status" value="1"/>
</dbReference>
<sequence>MQHNNPYFNEVIEAHVLIQQWLAGHAPQAVCEQLLSRFSPRYSMVGIAGKALDYAGLTQFFRSSGGAKSGLEIEVFALHIISEWPNGAVVSYQEKQAQPGNPATLRHSTAVFERTAEGRIVWQRLHETAAG</sequence>
<dbReference type="STRING" id="1646377.BS640_03355"/>
<evidence type="ECO:0000313" key="2">
    <source>
        <dbReference type="EMBL" id="ORJ26780.1"/>
    </source>
</evidence>
<dbReference type="Pfam" id="PF14534">
    <property type="entry name" value="DUF4440"/>
    <property type="match status" value="1"/>
</dbReference>
<evidence type="ECO:0000313" key="3">
    <source>
        <dbReference type="Proteomes" id="UP000192536"/>
    </source>
</evidence>
<dbReference type="InterPro" id="IPR016918">
    <property type="entry name" value="UCP029394"/>
</dbReference>
<dbReference type="RefSeq" id="WP_017494253.1">
    <property type="nucleotide sequence ID" value="NZ_CP049603.1"/>
</dbReference>
<gene>
    <name evidence="2" type="ORF">BS640_03355</name>
</gene>
<keyword evidence="3" id="KW-1185">Reference proteome</keyword>
<evidence type="ECO:0000259" key="1">
    <source>
        <dbReference type="Pfam" id="PF14534"/>
    </source>
</evidence>
<proteinExistence type="predicted"/>
<dbReference type="InterPro" id="IPR032710">
    <property type="entry name" value="NTF2-like_dom_sf"/>
</dbReference>
<protein>
    <submittedName>
        <fullName evidence="2">DUF4440 domain-containing protein</fullName>
    </submittedName>
</protein>
<feature type="domain" description="DUF4440" evidence="1">
    <location>
        <begin position="32"/>
        <end position="117"/>
    </location>
</feature>
<organism evidence="2 3">
    <name type="scientific">Rouxiella badensis</name>
    <dbReference type="NCBI Taxonomy" id="1646377"/>
    <lineage>
        <taxon>Bacteria</taxon>
        <taxon>Pseudomonadati</taxon>
        <taxon>Pseudomonadota</taxon>
        <taxon>Gammaproteobacteria</taxon>
        <taxon>Enterobacterales</taxon>
        <taxon>Yersiniaceae</taxon>
        <taxon>Rouxiella</taxon>
    </lineage>
</organism>
<comment type="caution">
    <text evidence="2">The sequence shown here is derived from an EMBL/GenBank/DDBJ whole genome shotgun (WGS) entry which is preliminary data.</text>
</comment>
<accession>A0A1X0WJ41</accession>
<name>A0A1X0WJ41_9GAMM</name>
<reference evidence="2 3" key="1">
    <citation type="journal article" date="2017" name="Int. J. Syst. Evol. Microbiol.">
        <title>Rouxiella badensis sp. nov. and Rouxiella silvae sp. nov. isolated from peat bog soil in Germany and emendation of the genus description.</title>
        <authorList>
            <person name="Le Fleche-Mateos A."/>
            <person name="Kugler J.H."/>
            <person name="Hansen S.H."/>
            <person name="Syldatk C."/>
            <person name="Hausmann R."/>
            <person name="Lomprez F."/>
            <person name="Vandenbogaert M."/>
            <person name="Manuguerra J.C."/>
            <person name="Grimont P.A."/>
        </authorList>
    </citation>
    <scope>NUCLEOTIDE SEQUENCE [LARGE SCALE GENOMIC DNA]</scope>
    <source>
        <strain evidence="2 3">DSM 100043</strain>
    </source>
</reference>
<dbReference type="EMBL" id="MRWE01000004">
    <property type="protein sequence ID" value="ORJ26780.1"/>
    <property type="molecule type" value="Genomic_DNA"/>
</dbReference>
<dbReference type="PIRSF" id="PIRSF029394">
    <property type="entry name" value="UCP029394"/>
    <property type="match status" value="1"/>
</dbReference>